<accession>A0ABV2F1R0</accession>
<dbReference type="SUPFAM" id="SSF52266">
    <property type="entry name" value="SGNH hydrolase"/>
    <property type="match status" value="1"/>
</dbReference>
<evidence type="ECO:0000313" key="3">
    <source>
        <dbReference type="Proteomes" id="UP001549098"/>
    </source>
</evidence>
<dbReference type="Proteomes" id="UP001549098">
    <property type="component" value="Unassembled WGS sequence"/>
</dbReference>
<sequence length="396" mass="44654">MSQWKRSWYASQTQFDDRFFGHAFSHASFENQTVRMVIHPHNYGSMWRIQFSNRYGVYPLTLDNVTLASHRKNANIDDQNIGNVTFKGSSKVVIPVGKALYSDPISYHADLSADLTISLYLPVYTKVSTWHFSPARSTYIAQGNQTKVNDGKIFDTTTHSYYWLTALDVEVMSSEVDPGVFVVMGDSITEGYASSLNANQRWPDLLLNRIRQVSHDQPFPSILNAGLTGNMILRDARDVEEGAALGLANAGERMLDRLEREGFSQPGLKGIIFNCGINDIFGDATSEQLIRGLNEMIDRTKKQHLKVAICTVTPFGKSHFFTDEREKVRQEVNQWIRSNAQTDLIIDLDRTLADPQEPTQMLHIYDSGDKAHPNDDGNKAIADAIPLSFFYESSQN</sequence>
<dbReference type="PANTHER" id="PTHR43784">
    <property type="entry name" value="GDSL-LIKE LIPASE/ACYLHYDROLASE, PUTATIVE (AFU_ORTHOLOGUE AFUA_2G00820)-RELATED"/>
    <property type="match status" value="1"/>
</dbReference>
<evidence type="ECO:0000259" key="1">
    <source>
        <dbReference type="Pfam" id="PF13472"/>
    </source>
</evidence>
<dbReference type="EMBL" id="JBEPLV010000002">
    <property type="protein sequence ID" value="MET3545714.1"/>
    <property type="molecule type" value="Genomic_DNA"/>
</dbReference>
<gene>
    <name evidence="2" type="ORF">ABID47_002325</name>
</gene>
<evidence type="ECO:0000313" key="2">
    <source>
        <dbReference type="EMBL" id="MET3545714.1"/>
    </source>
</evidence>
<organism evidence="2 3">
    <name type="scientific">Paenibacillus favisporus</name>
    <dbReference type="NCBI Taxonomy" id="221028"/>
    <lineage>
        <taxon>Bacteria</taxon>
        <taxon>Bacillati</taxon>
        <taxon>Bacillota</taxon>
        <taxon>Bacilli</taxon>
        <taxon>Bacillales</taxon>
        <taxon>Paenibacillaceae</taxon>
        <taxon>Paenibacillus</taxon>
    </lineage>
</organism>
<name>A0ABV2F1R0_9BACL</name>
<dbReference type="Gene3D" id="3.40.50.1110">
    <property type="entry name" value="SGNH hydrolase"/>
    <property type="match status" value="1"/>
</dbReference>
<feature type="domain" description="SGNH hydrolase-type esterase" evidence="1">
    <location>
        <begin position="183"/>
        <end position="380"/>
    </location>
</feature>
<dbReference type="InterPro" id="IPR036514">
    <property type="entry name" value="SGNH_hydro_sf"/>
</dbReference>
<comment type="caution">
    <text evidence="2">The sequence shown here is derived from an EMBL/GenBank/DDBJ whole genome shotgun (WGS) entry which is preliminary data.</text>
</comment>
<keyword evidence="3" id="KW-1185">Reference proteome</keyword>
<proteinExistence type="predicted"/>
<protein>
    <submittedName>
        <fullName evidence="2">Lysophospholipase L1-like esterase</fullName>
    </submittedName>
</protein>
<dbReference type="PANTHER" id="PTHR43784:SF2">
    <property type="entry name" value="GDSL-LIKE LIPASE_ACYLHYDROLASE, PUTATIVE (AFU_ORTHOLOGUE AFUA_2G00820)-RELATED"/>
    <property type="match status" value="1"/>
</dbReference>
<dbReference type="InterPro" id="IPR053140">
    <property type="entry name" value="GDSL_Rv0518-like"/>
</dbReference>
<reference evidence="2 3" key="1">
    <citation type="submission" date="2024-06" db="EMBL/GenBank/DDBJ databases">
        <title>Genomic Encyclopedia of Type Strains, Phase IV (KMG-IV): sequencing the most valuable type-strain genomes for metagenomic binning, comparative biology and taxonomic classification.</title>
        <authorList>
            <person name="Goeker M."/>
        </authorList>
    </citation>
    <scope>NUCLEOTIDE SEQUENCE [LARGE SCALE GENOMIC DNA]</scope>
    <source>
        <strain evidence="2 3">DSM 17253</strain>
    </source>
</reference>
<dbReference type="InterPro" id="IPR013830">
    <property type="entry name" value="SGNH_hydro"/>
</dbReference>
<dbReference type="Pfam" id="PF13472">
    <property type="entry name" value="Lipase_GDSL_2"/>
    <property type="match status" value="1"/>
</dbReference>
<dbReference type="RefSeq" id="WP_354496796.1">
    <property type="nucleotide sequence ID" value="NZ_JBEPLV010000002.1"/>
</dbReference>